<proteinExistence type="predicted"/>
<evidence type="ECO:0000256" key="1">
    <source>
        <dbReference type="SAM" id="MobiDB-lite"/>
    </source>
</evidence>
<gene>
    <name evidence="2" type="ORF">P7K49_037015</name>
</gene>
<protein>
    <submittedName>
        <fullName evidence="2">Uncharacterized protein</fullName>
    </submittedName>
</protein>
<dbReference type="EMBL" id="JASSZA010000021">
    <property type="protein sequence ID" value="KAK2085715.1"/>
    <property type="molecule type" value="Genomic_DNA"/>
</dbReference>
<accession>A0ABQ9TLS3</accession>
<evidence type="ECO:0000313" key="3">
    <source>
        <dbReference type="Proteomes" id="UP001266305"/>
    </source>
</evidence>
<comment type="caution">
    <text evidence="2">The sequence shown here is derived from an EMBL/GenBank/DDBJ whole genome shotgun (WGS) entry which is preliminary data.</text>
</comment>
<reference evidence="2 3" key="1">
    <citation type="submission" date="2023-05" db="EMBL/GenBank/DDBJ databases">
        <title>B98-5 Cell Line De Novo Hybrid Assembly: An Optical Mapping Approach.</title>
        <authorList>
            <person name="Kananen K."/>
            <person name="Auerbach J.A."/>
            <person name="Kautto E."/>
            <person name="Blachly J.S."/>
        </authorList>
    </citation>
    <scope>NUCLEOTIDE SEQUENCE [LARGE SCALE GENOMIC DNA]</scope>
    <source>
        <strain evidence="2">B95-8</strain>
        <tissue evidence="2">Cell line</tissue>
    </source>
</reference>
<organism evidence="2 3">
    <name type="scientific">Saguinus oedipus</name>
    <name type="common">Cotton-top tamarin</name>
    <name type="synonym">Oedipomidas oedipus</name>
    <dbReference type="NCBI Taxonomy" id="9490"/>
    <lineage>
        <taxon>Eukaryota</taxon>
        <taxon>Metazoa</taxon>
        <taxon>Chordata</taxon>
        <taxon>Craniata</taxon>
        <taxon>Vertebrata</taxon>
        <taxon>Euteleostomi</taxon>
        <taxon>Mammalia</taxon>
        <taxon>Eutheria</taxon>
        <taxon>Euarchontoglires</taxon>
        <taxon>Primates</taxon>
        <taxon>Haplorrhini</taxon>
        <taxon>Platyrrhini</taxon>
        <taxon>Cebidae</taxon>
        <taxon>Callitrichinae</taxon>
        <taxon>Saguinus</taxon>
    </lineage>
</organism>
<dbReference type="Proteomes" id="UP001266305">
    <property type="component" value="Unassembled WGS sequence"/>
</dbReference>
<feature type="region of interest" description="Disordered" evidence="1">
    <location>
        <begin position="81"/>
        <end position="133"/>
    </location>
</feature>
<name>A0ABQ9TLS3_SAGOE</name>
<evidence type="ECO:0000313" key="2">
    <source>
        <dbReference type="EMBL" id="KAK2085715.1"/>
    </source>
</evidence>
<keyword evidence="3" id="KW-1185">Reference proteome</keyword>
<feature type="compositionally biased region" description="Polar residues" evidence="1">
    <location>
        <begin position="109"/>
        <end position="133"/>
    </location>
</feature>
<sequence length="133" mass="14238">MKEEPTRAGHAHEKNQVSVLLKGSCLTPRKPLPTRLVPAGPGSAMLLSQPAPALPCTFLLLWGAPGRKNTPREQLCELGSLRASTSRRGDEDLGPRLPGPGSRRDRCQLPSTMVMGTTLSHQRGTPGPSTRSL</sequence>